<dbReference type="Pfam" id="PF02350">
    <property type="entry name" value="Epimerase_2"/>
    <property type="match status" value="1"/>
</dbReference>
<reference evidence="6 7" key="1">
    <citation type="submission" date="2019-02" db="EMBL/GenBank/DDBJ databases">
        <title>Deep-cultivation of Planctomycetes and their phenomic and genomic characterization uncovers novel biology.</title>
        <authorList>
            <person name="Wiegand S."/>
            <person name="Jogler M."/>
            <person name="Boedeker C."/>
            <person name="Pinto D."/>
            <person name="Vollmers J."/>
            <person name="Rivas-Marin E."/>
            <person name="Kohn T."/>
            <person name="Peeters S.H."/>
            <person name="Heuer A."/>
            <person name="Rast P."/>
            <person name="Oberbeckmann S."/>
            <person name="Bunk B."/>
            <person name="Jeske O."/>
            <person name="Meyerdierks A."/>
            <person name="Storesund J.E."/>
            <person name="Kallscheuer N."/>
            <person name="Luecker S."/>
            <person name="Lage O.M."/>
            <person name="Pohl T."/>
            <person name="Merkel B.J."/>
            <person name="Hornburger P."/>
            <person name="Mueller R.-W."/>
            <person name="Bruemmer F."/>
            <person name="Labrenz M."/>
            <person name="Spormann A.M."/>
            <person name="Op den Camp H."/>
            <person name="Overmann J."/>
            <person name="Amann R."/>
            <person name="Jetten M.S.M."/>
            <person name="Mascher T."/>
            <person name="Medema M.H."/>
            <person name="Devos D.P."/>
            <person name="Kaster A.-K."/>
            <person name="Ovreas L."/>
            <person name="Rohde M."/>
            <person name="Galperin M.Y."/>
            <person name="Jogler C."/>
        </authorList>
    </citation>
    <scope>NUCLEOTIDE SEQUENCE [LARGE SCALE GENOMIC DNA]</scope>
    <source>
        <strain evidence="6 7">Q31a</strain>
    </source>
</reference>
<evidence type="ECO:0000256" key="3">
    <source>
        <dbReference type="ARBA" id="ARBA00038858"/>
    </source>
</evidence>
<dbReference type="CDD" id="cd03786">
    <property type="entry name" value="GTB_UDP-GlcNAc_2-Epimerase"/>
    <property type="match status" value="1"/>
</dbReference>
<evidence type="ECO:0000259" key="5">
    <source>
        <dbReference type="Pfam" id="PF02350"/>
    </source>
</evidence>
<dbReference type="EMBL" id="CP036298">
    <property type="protein sequence ID" value="QDV26122.1"/>
    <property type="molecule type" value="Genomic_DNA"/>
</dbReference>
<protein>
    <recommendedName>
        <fullName evidence="3">UDP-N-acetylglucosamine 2-epimerase (non-hydrolyzing)</fullName>
        <ecNumber evidence="3">5.1.3.14</ecNumber>
    </recommendedName>
</protein>
<proteinExistence type="inferred from homology"/>
<sequence>MQQVAVVVGTRPEAIKMAPIYRELSRSSILQPILLSTGQHREMLKQALDVFNLTPDFDLGLMKPNQSLAQLTSQTLSAVSQFLQQNPMDAVLVQGDTTSVLGSALAATFAKIPIGHVEAGLRTYDMEHPFPEEINRRLVSPLARWSFVPTQLNRQNLLQEKIDPAGIHVTGNSVIDALLWTRESLASQTQSVQERAVQLGLPPEFSSEFLESETGRFILVTGHRRESFGSGFESICRGLLEIARRFSDVGIVYPVHLNPQVQEPVKRLLRGNPQIALIQPVSYQDFIWLMDRSYFLLSDSGGVQEEAPSLGKPVLVMRSTTERPEGVEAGTCRLVGTDQHVMVSEAARLLEDREEYLQRSALKNPYGDGTAAQCIRRILEEDLQKAS</sequence>
<evidence type="ECO:0000313" key="7">
    <source>
        <dbReference type="Proteomes" id="UP000318017"/>
    </source>
</evidence>
<dbReference type="NCBIfam" id="TIGR00236">
    <property type="entry name" value="wecB"/>
    <property type="match status" value="1"/>
</dbReference>
<dbReference type="KEGG" id="ahel:Q31a_44940"/>
<keyword evidence="7" id="KW-1185">Reference proteome</keyword>
<dbReference type="GO" id="GO:0008761">
    <property type="term" value="F:UDP-N-acetylglucosamine 2-epimerase activity"/>
    <property type="evidence" value="ECO:0007669"/>
    <property type="project" value="UniProtKB-EC"/>
</dbReference>
<feature type="domain" description="UDP-N-acetylglucosamine 2-epimerase" evidence="5">
    <location>
        <begin position="23"/>
        <end position="380"/>
    </location>
</feature>
<dbReference type="InterPro" id="IPR003331">
    <property type="entry name" value="UDP_GlcNAc_Epimerase_2_dom"/>
</dbReference>
<dbReference type="RefSeq" id="WP_145082029.1">
    <property type="nucleotide sequence ID" value="NZ_CP036298.1"/>
</dbReference>
<dbReference type="Proteomes" id="UP000318017">
    <property type="component" value="Chromosome"/>
</dbReference>
<dbReference type="PANTHER" id="PTHR43174:SF2">
    <property type="entry name" value="UDP-N-ACETYLGLUCOSAMINE 2-EPIMERASE"/>
    <property type="match status" value="1"/>
</dbReference>
<name>A0A518GBY0_9BACT</name>
<organism evidence="6 7">
    <name type="scientific">Aureliella helgolandensis</name>
    <dbReference type="NCBI Taxonomy" id="2527968"/>
    <lineage>
        <taxon>Bacteria</taxon>
        <taxon>Pseudomonadati</taxon>
        <taxon>Planctomycetota</taxon>
        <taxon>Planctomycetia</taxon>
        <taxon>Pirellulales</taxon>
        <taxon>Pirellulaceae</taxon>
        <taxon>Aureliella</taxon>
    </lineage>
</organism>
<dbReference type="InterPro" id="IPR029767">
    <property type="entry name" value="WecB-like"/>
</dbReference>
<keyword evidence="1 4" id="KW-0413">Isomerase</keyword>
<comment type="similarity">
    <text evidence="2 4">Belongs to the UDP-N-acetylglucosamine 2-epimerase family.</text>
</comment>
<evidence type="ECO:0000256" key="1">
    <source>
        <dbReference type="ARBA" id="ARBA00023235"/>
    </source>
</evidence>
<dbReference type="AlphaFoldDB" id="A0A518GBY0"/>
<dbReference type="EC" id="5.1.3.14" evidence="3"/>
<evidence type="ECO:0000256" key="2">
    <source>
        <dbReference type="ARBA" id="ARBA00038209"/>
    </source>
</evidence>
<evidence type="ECO:0000313" key="6">
    <source>
        <dbReference type="EMBL" id="QDV26122.1"/>
    </source>
</evidence>
<dbReference type="OrthoDB" id="9803238at2"/>
<accession>A0A518GBY0</accession>
<dbReference type="PANTHER" id="PTHR43174">
    <property type="entry name" value="UDP-N-ACETYLGLUCOSAMINE 2-EPIMERASE"/>
    <property type="match status" value="1"/>
</dbReference>
<dbReference type="SUPFAM" id="SSF53756">
    <property type="entry name" value="UDP-Glycosyltransferase/glycogen phosphorylase"/>
    <property type="match status" value="1"/>
</dbReference>
<gene>
    <name evidence="6" type="primary">wecB</name>
    <name evidence="6" type="ORF">Q31a_44940</name>
</gene>
<dbReference type="Gene3D" id="3.40.50.2000">
    <property type="entry name" value="Glycogen Phosphorylase B"/>
    <property type="match status" value="2"/>
</dbReference>
<evidence type="ECO:0000256" key="4">
    <source>
        <dbReference type="RuleBase" id="RU003513"/>
    </source>
</evidence>